<dbReference type="AlphaFoldDB" id="A0A833WCH6"/>
<dbReference type="OMA" id="KYYAYFA"/>
<proteinExistence type="predicted"/>
<gene>
    <name evidence="2" type="ORF">GN244_ATG10644</name>
    <name evidence="3" type="ORF">GN958_ATG18659</name>
</gene>
<organism evidence="2 4">
    <name type="scientific">Phytophthora infestans</name>
    <name type="common">Potato late blight agent</name>
    <name type="synonym">Botrytis infestans</name>
    <dbReference type="NCBI Taxonomy" id="4787"/>
    <lineage>
        <taxon>Eukaryota</taxon>
        <taxon>Sar</taxon>
        <taxon>Stramenopiles</taxon>
        <taxon>Oomycota</taxon>
        <taxon>Peronosporomycetes</taxon>
        <taxon>Peronosporales</taxon>
        <taxon>Peronosporaceae</taxon>
        <taxon>Phytophthora</taxon>
    </lineage>
</organism>
<protein>
    <submittedName>
        <fullName evidence="2">RXLR phytopathogen effector protein</fullName>
    </submittedName>
</protein>
<name>A0A833WCH6_PHYIN</name>
<evidence type="ECO:0000256" key="1">
    <source>
        <dbReference type="SAM" id="SignalP"/>
    </source>
</evidence>
<evidence type="ECO:0000313" key="3">
    <source>
        <dbReference type="EMBL" id="KAF4132145.1"/>
    </source>
</evidence>
<evidence type="ECO:0000313" key="4">
    <source>
        <dbReference type="Proteomes" id="UP000602510"/>
    </source>
</evidence>
<accession>A0A833WCH6</accession>
<dbReference type="Proteomes" id="UP000602510">
    <property type="component" value="Unassembled WGS sequence"/>
</dbReference>
<comment type="caution">
    <text evidence="2">The sequence shown here is derived from an EMBL/GenBank/DDBJ whole genome shotgun (WGS) entry which is preliminary data.</text>
</comment>
<dbReference type="EMBL" id="JAACNO010002599">
    <property type="protein sequence ID" value="KAF4132145.1"/>
    <property type="molecule type" value="Genomic_DNA"/>
</dbReference>
<keyword evidence="4" id="KW-1185">Reference proteome</keyword>
<dbReference type="PROSITE" id="PS51257">
    <property type="entry name" value="PROKAR_LIPOPROTEIN"/>
    <property type="match status" value="1"/>
</dbReference>
<reference evidence="2" key="1">
    <citation type="submission" date="2020-04" db="EMBL/GenBank/DDBJ databases">
        <title>Hybrid Assembly of Korean Phytophthora infestans isolates.</title>
        <authorList>
            <person name="Prokchorchik M."/>
            <person name="Lee Y."/>
            <person name="Seo J."/>
            <person name="Cho J.-H."/>
            <person name="Park Y.-E."/>
            <person name="Jang D.-C."/>
            <person name="Im J.-S."/>
            <person name="Choi J.-G."/>
            <person name="Park H.-J."/>
            <person name="Lee G.-B."/>
            <person name="Lee Y.-G."/>
            <person name="Hong S.-Y."/>
            <person name="Cho K."/>
            <person name="Sohn K.H."/>
        </authorList>
    </citation>
    <scope>NUCLEOTIDE SEQUENCE</scope>
    <source>
        <strain evidence="2">KR_1_A1</strain>
        <strain evidence="3">KR_2_A2</strain>
    </source>
</reference>
<dbReference type="SMR" id="A0A833WCH6"/>
<keyword evidence="1" id="KW-0732">Signal</keyword>
<dbReference type="Proteomes" id="UP000704712">
    <property type="component" value="Unassembled WGS sequence"/>
</dbReference>
<feature type="signal peptide" evidence="1">
    <location>
        <begin position="1"/>
        <end position="20"/>
    </location>
</feature>
<sequence>MRSIQLLIIALVAFLACCSATPAPPQVSLSFLPVQRRSLRTDTTLDSEDNNEDSGERSVWKHVKVRWWLETEKSDDFVRKALKLNGLDDTAMKAHKNYKYYAYFAKKAEDYLFNKWLRNHVPTFEAWKSLNLGKITKADQLKEIANTKNFISYSRFVKQYDDNVVSTLNAGYNPPVVAVARGASEAEITARTMIMASARRDDDVAKVLLGLTKPGYPRRVLDGNALTQHDEYKYYQLFKEAKTS</sequence>
<evidence type="ECO:0000313" key="2">
    <source>
        <dbReference type="EMBL" id="KAF4037263.1"/>
    </source>
</evidence>
<dbReference type="EMBL" id="WSZM01000243">
    <property type="protein sequence ID" value="KAF4037263.1"/>
    <property type="molecule type" value="Genomic_DNA"/>
</dbReference>
<feature type="chain" id="PRO_5036239897" evidence="1">
    <location>
        <begin position="21"/>
        <end position="244"/>
    </location>
</feature>